<evidence type="ECO:0000313" key="3">
    <source>
        <dbReference type="Proteomes" id="UP000254331"/>
    </source>
</evidence>
<keyword evidence="1" id="KW-0175">Coiled coil</keyword>
<evidence type="ECO:0000313" key="2">
    <source>
        <dbReference type="EMBL" id="SUC14681.1"/>
    </source>
</evidence>
<reference evidence="2 3" key="1">
    <citation type="submission" date="2018-06" db="EMBL/GenBank/DDBJ databases">
        <authorList>
            <consortium name="Pathogen Informatics"/>
            <person name="Doyle S."/>
        </authorList>
    </citation>
    <scope>NUCLEOTIDE SEQUENCE [LARGE SCALE GENOMIC DNA]</scope>
    <source>
        <strain evidence="2 3">NCTC10376</strain>
    </source>
</reference>
<accession>A0A379F529</accession>
<feature type="coiled-coil region" evidence="1">
    <location>
        <begin position="74"/>
        <end position="101"/>
    </location>
</feature>
<dbReference type="RefSeq" id="WP_036937978.1">
    <property type="nucleotide sequence ID" value="NZ_CABMNT010000001.1"/>
</dbReference>
<proteinExistence type="predicted"/>
<evidence type="ECO:0000256" key="1">
    <source>
        <dbReference type="SAM" id="Coils"/>
    </source>
</evidence>
<organism evidence="2 3">
    <name type="scientific">Proteus vulgaris</name>
    <dbReference type="NCBI Taxonomy" id="585"/>
    <lineage>
        <taxon>Bacteria</taxon>
        <taxon>Pseudomonadati</taxon>
        <taxon>Pseudomonadota</taxon>
        <taxon>Gammaproteobacteria</taxon>
        <taxon>Enterobacterales</taxon>
        <taxon>Morganellaceae</taxon>
        <taxon>Proteus</taxon>
    </lineage>
</organism>
<protein>
    <submittedName>
        <fullName evidence="2">Chaperone-modulator protein CbpM</fullName>
    </submittedName>
</protein>
<dbReference type="AlphaFoldDB" id="A0A379F529"/>
<dbReference type="EMBL" id="UGTW01000001">
    <property type="protein sequence ID" value="SUC14681.1"/>
    <property type="molecule type" value="Genomic_DNA"/>
</dbReference>
<dbReference type="NCBIfam" id="NF007617">
    <property type="entry name" value="PRK10265.1"/>
    <property type="match status" value="1"/>
</dbReference>
<dbReference type="Pfam" id="PF13591">
    <property type="entry name" value="MerR_2"/>
    <property type="match status" value="1"/>
</dbReference>
<dbReference type="OrthoDB" id="5567704at2"/>
<dbReference type="Proteomes" id="UP000254331">
    <property type="component" value="Unassembled WGS sequence"/>
</dbReference>
<sequence>MGQLTTTVFTVTEFCHHTGISNDELNEFVSLGMIEPLEIETQEWYFDDHALVITHRALKLHKELALDWHGIAIALTLLDENEQLKQENKQLRQQLMRFIDES</sequence>
<dbReference type="Gene3D" id="1.10.1660.10">
    <property type="match status" value="1"/>
</dbReference>
<dbReference type="GeneID" id="93394836"/>
<gene>
    <name evidence="2" type="primary">cbpM</name>
    <name evidence="2" type="ORF">NCTC10376_00493</name>
</gene>
<name>A0A379F529_PROVU</name>